<comment type="caution">
    <text evidence="2">The sequence shown here is derived from an EMBL/GenBank/DDBJ whole genome shotgun (WGS) entry which is preliminary data.</text>
</comment>
<dbReference type="AlphaFoldDB" id="E8M360"/>
<keyword evidence="1" id="KW-0812">Transmembrane</keyword>
<dbReference type="InterPro" id="IPR009707">
    <property type="entry name" value="GlpM/YdgC"/>
</dbReference>
<gene>
    <name evidence="2" type="ORF">VISI1226_13066</name>
</gene>
<dbReference type="Proteomes" id="UP000006228">
    <property type="component" value="Unassembled WGS sequence"/>
</dbReference>
<feature type="transmembrane region" description="Helical" evidence="1">
    <location>
        <begin position="27"/>
        <end position="48"/>
    </location>
</feature>
<proteinExistence type="predicted"/>
<dbReference type="GeneID" id="95568231"/>
<dbReference type="EMBL" id="AEVT01000018">
    <property type="protein sequence ID" value="EGA71718.1"/>
    <property type="molecule type" value="Genomic_DNA"/>
</dbReference>
<evidence type="ECO:0000313" key="2">
    <source>
        <dbReference type="EMBL" id="EGA71718.1"/>
    </source>
</evidence>
<reference evidence="2 3" key="1">
    <citation type="journal article" date="2012" name="Int. J. Syst. Evol. Microbiol.">
        <title>Vibrio caribbeanicus sp. nov., isolated from the marine sponge Scleritoderma cyanea.</title>
        <authorList>
            <person name="Hoffmann M."/>
            <person name="Monday S.R."/>
            <person name="Allard M.W."/>
            <person name="Strain E.A."/>
            <person name="Whittaker P."/>
            <person name="Naum M."/>
            <person name="McCarthy P.J."/>
            <person name="Lopez J.V."/>
            <person name="Fischer M."/>
            <person name="Brown E.W."/>
        </authorList>
    </citation>
    <scope>NUCLEOTIDE SEQUENCE [LARGE SCALE GENOMIC DNA]</scope>
    <source>
        <strain evidence="3">DSMZ 21326</strain>
    </source>
</reference>
<dbReference type="eggNOG" id="COG3136">
    <property type="taxonomic scope" value="Bacteria"/>
</dbReference>
<organism evidence="2 3">
    <name type="scientific">Vibrio sinaloensis DSM 21326</name>
    <dbReference type="NCBI Taxonomy" id="945550"/>
    <lineage>
        <taxon>Bacteria</taxon>
        <taxon>Pseudomonadati</taxon>
        <taxon>Pseudomonadota</taxon>
        <taxon>Gammaproteobacteria</taxon>
        <taxon>Vibrionales</taxon>
        <taxon>Vibrionaceae</taxon>
        <taxon>Vibrio</taxon>
        <taxon>Vibrio oreintalis group</taxon>
    </lineage>
</organism>
<dbReference type="OrthoDB" id="6053681at2"/>
<dbReference type="RefSeq" id="WP_008074466.1">
    <property type="nucleotide sequence ID" value="NZ_AEVT01000018.1"/>
</dbReference>
<protein>
    <submittedName>
        <fullName evidence="2">GlpM family protein</fullName>
    </submittedName>
</protein>
<accession>E8M360</accession>
<feature type="transmembrane region" description="Helical" evidence="1">
    <location>
        <begin position="60"/>
        <end position="80"/>
    </location>
</feature>
<keyword evidence="1" id="KW-0472">Membrane</keyword>
<evidence type="ECO:0000256" key="1">
    <source>
        <dbReference type="SAM" id="Phobius"/>
    </source>
</evidence>
<evidence type="ECO:0000313" key="3">
    <source>
        <dbReference type="Proteomes" id="UP000006228"/>
    </source>
</evidence>
<sequence length="115" mass="12556">MLSLFAKSLLGAAAVLLIALLSKSKNFYIAGLVPLFPTFALIAHYIVATERTMEALRVTALFGLYSLLPYASYLIAVYYFSFRLSLPSTLSLATAIWALTAAMLLVVWSRTMIAA</sequence>
<dbReference type="Pfam" id="PF06942">
    <property type="entry name" value="GlpM"/>
    <property type="match status" value="1"/>
</dbReference>
<name>E8M360_PHOS4</name>
<feature type="transmembrane region" description="Helical" evidence="1">
    <location>
        <begin position="86"/>
        <end position="108"/>
    </location>
</feature>
<keyword evidence="1" id="KW-1133">Transmembrane helix</keyword>